<sequence>MGAATFVDVKGALLNYVRPNRELYIALKSGIYGARTVPKLMCNLDSFKEQFDITFPDYKKATTFNSTKFKGKTMEKDMSKKTATGLITVAITKHAISVVILAIYHAQMIAKKTTSLQKTNEEDFEKDSQAAEKALTASSNNPSPTLDPDPAAKELPDKEYSLMDLDSSPERYLPEKESVNKDLLHQVLAVNSITERQAIRDKALL</sequence>
<name>A0ACC2T9D4_9FUNG</name>
<organism evidence="1 2">
    <name type="scientific">Entomophthora muscae</name>
    <dbReference type="NCBI Taxonomy" id="34485"/>
    <lineage>
        <taxon>Eukaryota</taxon>
        <taxon>Fungi</taxon>
        <taxon>Fungi incertae sedis</taxon>
        <taxon>Zoopagomycota</taxon>
        <taxon>Entomophthoromycotina</taxon>
        <taxon>Entomophthoromycetes</taxon>
        <taxon>Entomophthorales</taxon>
        <taxon>Entomophthoraceae</taxon>
        <taxon>Entomophthora</taxon>
    </lineage>
</organism>
<gene>
    <name evidence="1" type="ORF">DSO57_1000168</name>
</gene>
<dbReference type="EMBL" id="QTSX02003551">
    <property type="protein sequence ID" value="KAJ9071163.1"/>
    <property type="molecule type" value="Genomic_DNA"/>
</dbReference>
<comment type="caution">
    <text evidence="1">The sequence shown here is derived from an EMBL/GenBank/DDBJ whole genome shotgun (WGS) entry which is preliminary data.</text>
</comment>
<proteinExistence type="predicted"/>
<reference evidence="1" key="1">
    <citation type="submission" date="2022-04" db="EMBL/GenBank/DDBJ databases">
        <title>Genome of the entomopathogenic fungus Entomophthora muscae.</title>
        <authorList>
            <person name="Elya C."/>
            <person name="Lovett B.R."/>
            <person name="Lee E."/>
            <person name="Macias A.M."/>
            <person name="Hajek A.E."/>
            <person name="De Bivort B.L."/>
            <person name="Kasson M.T."/>
            <person name="De Fine Licht H.H."/>
            <person name="Stajich J.E."/>
        </authorList>
    </citation>
    <scope>NUCLEOTIDE SEQUENCE</scope>
    <source>
        <strain evidence="1">Berkeley</strain>
    </source>
</reference>
<evidence type="ECO:0000313" key="1">
    <source>
        <dbReference type="EMBL" id="KAJ9071163.1"/>
    </source>
</evidence>
<accession>A0ACC2T9D4</accession>
<keyword evidence="2" id="KW-1185">Reference proteome</keyword>
<protein>
    <submittedName>
        <fullName evidence="1">Uncharacterized protein</fullName>
    </submittedName>
</protein>
<dbReference type="Proteomes" id="UP001165960">
    <property type="component" value="Unassembled WGS sequence"/>
</dbReference>
<evidence type="ECO:0000313" key="2">
    <source>
        <dbReference type="Proteomes" id="UP001165960"/>
    </source>
</evidence>